<sequence length="100" mass="11397">MSSDLPMLIVSDMLGQRPQNNEAGNRDFNLGSTSKEVLARQLVNRKEDESPFKKISTQENYTLEESSRMGSRKRRIKTGFISDCPPQMDFHTTAIKCIIM</sequence>
<protein>
    <submittedName>
        <fullName evidence="2">Uncharacterized protein</fullName>
    </submittedName>
</protein>
<dbReference type="OrthoDB" id="10365749at2759"/>
<keyword evidence="3" id="KW-1185">Reference proteome</keyword>
<comment type="caution">
    <text evidence="2">The sequence shown here is derived from an EMBL/GenBank/DDBJ whole genome shotgun (WGS) entry which is preliminary data.</text>
</comment>
<dbReference type="AlphaFoldDB" id="A0A4D9DEW8"/>
<accession>A0A4D9DEW8</accession>
<dbReference type="EMBL" id="SDOX01000006">
    <property type="protein sequence ID" value="TFJ87268.1"/>
    <property type="molecule type" value="Genomic_DNA"/>
</dbReference>
<gene>
    <name evidence="2" type="ORF">NSK_001600</name>
</gene>
<feature type="region of interest" description="Disordered" evidence="1">
    <location>
        <begin position="48"/>
        <end position="72"/>
    </location>
</feature>
<reference evidence="2 3" key="1">
    <citation type="submission" date="2019-01" db="EMBL/GenBank/DDBJ databases">
        <title>Nuclear Genome Assembly of the Microalgal Biofuel strain Nannochloropsis salina CCMP1776.</title>
        <authorList>
            <person name="Hovde B."/>
        </authorList>
    </citation>
    <scope>NUCLEOTIDE SEQUENCE [LARGE SCALE GENOMIC DNA]</scope>
    <source>
        <strain evidence="2 3">CCMP1776</strain>
    </source>
</reference>
<evidence type="ECO:0000313" key="2">
    <source>
        <dbReference type="EMBL" id="TFJ87268.1"/>
    </source>
</evidence>
<organism evidence="2 3">
    <name type="scientific">Nannochloropsis salina CCMP1776</name>
    <dbReference type="NCBI Taxonomy" id="1027361"/>
    <lineage>
        <taxon>Eukaryota</taxon>
        <taxon>Sar</taxon>
        <taxon>Stramenopiles</taxon>
        <taxon>Ochrophyta</taxon>
        <taxon>Eustigmatophyceae</taxon>
        <taxon>Eustigmatales</taxon>
        <taxon>Monodopsidaceae</taxon>
        <taxon>Microchloropsis</taxon>
        <taxon>Microchloropsis salina</taxon>
    </lineage>
</organism>
<name>A0A4D9DEW8_9STRA</name>
<feature type="compositionally biased region" description="Polar residues" evidence="1">
    <location>
        <begin position="55"/>
        <end position="64"/>
    </location>
</feature>
<evidence type="ECO:0000313" key="3">
    <source>
        <dbReference type="Proteomes" id="UP000355283"/>
    </source>
</evidence>
<dbReference type="Proteomes" id="UP000355283">
    <property type="component" value="Unassembled WGS sequence"/>
</dbReference>
<evidence type="ECO:0000256" key="1">
    <source>
        <dbReference type="SAM" id="MobiDB-lite"/>
    </source>
</evidence>
<feature type="region of interest" description="Disordered" evidence="1">
    <location>
        <begin position="1"/>
        <end position="31"/>
    </location>
</feature>
<proteinExistence type="predicted"/>